<reference evidence="1" key="1">
    <citation type="submission" date="2023-10" db="EMBL/GenBank/DDBJ databases">
        <title>Genome assemblies of two species of porcelain crab, Petrolisthes cinctipes and Petrolisthes manimaculis (Anomura: Porcellanidae).</title>
        <authorList>
            <person name="Angst P."/>
        </authorList>
    </citation>
    <scope>NUCLEOTIDE SEQUENCE</scope>
    <source>
        <strain evidence="1">PB745_01</strain>
        <tissue evidence="1">Gill</tissue>
    </source>
</reference>
<dbReference type="AlphaFoldDB" id="A0AAE1FA35"/>
<accession>A0AAE1FA35</accession>
<proteinExistence type="predicted"/>
<keyword evidence="2" id="KW-1185">Reference proteome</keyword>
<protein>
    <submittedName>
        <fullName evidence="1">Uncharacterized protein</fullName>
    </submittedName>
</protein>
<dbReference type="EMBL" id="JAWQEG010002762">
    <property type="protein sequence ID" value="KAK3869896.1"/>
    <property type="molecule type" value="Genomic_DNA"/>
</dbReference>
<name>A0AAE1FA35_PETCI</name>
<organism evidence="1 2">
    <name type="scientific">Petrolisthes cinctipes</name>
    <name type="common">Flat porcelain crab</name>
    <dbReference type="NCBI Taxonomy" id="88211"/>
    <lineage>
        <taxon>Eukaryota</taxon>
        <taxon>Metazoa</taxon>
        <taxon>Ecdysozoa</taxon>
        <taxon>Arthropoda</taxon>
        <taxon>Crustacea</taxon>
        <taxon>Multicrustacea</taxon>
        <taxon>Malacostraca</taxon>
        <taxon>Eumalacostraca</taxon>
        <taxon>Eucarida</taxon>
        <taxon>Decapoda</taxon>
        <taxon>Pleocyemata</taxon>
        <taxon>Anomura</taxon>
        <taxon>Galatheoidea</taxon>
        <taxon>Porcellanidae</taxon>
        <taxon>Petrolisthes</taxon>
    </lineage>
</organism>
<dbReference type="Proteomes" id="UP001286313">
    <property type="component" value="Unassembled WGS sequence"/>
</dbReference>
<comment type="caution">
    <text evidence="1">The sequence shown here is derived from an EMBL/GenBank/DDBJ whole genome shotgun (WGS) entry which is preliminary data.</text>
</comment>
<sequence length="187" mass="20450">MWLPPASFLSPPQFGRSSTPGALTVLKAGTGERDWKGPIQREGSWLCMTLITRLSGKSEMGNEPLLFLMSQNCYLLPSASSCWFEVPFVAILHLVLPSRYPPLHGCYPPPGILSFSRHLFKAVNAGSVVRLASTKGLEQERVPEDDAHPKAFTERVTYLVETTRSGEGPAVEQLGVEAPAVNSTRLN</sequence>
<gene>
    <name evidence="1" type="ORF">Pcinc_024839</name>
</gene>
<evidence type="ECO:0000313" key="1">
    <source>
        <dbReference type="EMBL" id="KAK3869896.1"/>
    </source>
</evidence>
<evidence type="ECO:0000313" key="2">
    <source>
        <dbReference type="Proteomes" id="UP001286313"/>
    </source>
</evidence>